<dbReference type="InterPro" id="IPR017900">
    <property type="entry name" value="4Fe4S_Fe_S_CS"/>
</dbReference>
<dbReference type="SMART" id="SM00930">
    <property type="entry name" value="NIL"/>
    <property type="match status" value="1"/>
</dbReference>
<dbReference type="GO" id="GO:0046872">
    <property type="term" value="F:metal ion binding"/>
    <property type="evidence" value="ECO:0007669"/>
    <property type="project" value="UniProtKB-KW"/>
</dbReference>
<dbReference type="PROSITE" id="PS51379">
    <property type="entry name" value="4FE4S_FER_2"/>
    <property type="match status" value="2"/>
</dbReference>
<dbReference type="Proteomes" id="UP000825933">
    <property type="component" value="Unassembled WGS sequence"/>
</dbReference>
<evidence type="ECO:0000256" key="4">
    <source>
        <dbReference type="ARBA" id="ARBA00022737"/>
    </source>
</evidence>
<keyword evidence="1" id="KW-0813">Transport</keyword>
<keyword evidence="4" id="KW-0677">Repeat</keyword>
<keyword evidence="10" id="KW-1185">Reference proteome</keyword>
<dbReference type="InterPro" id="IPR045865">
    <property type="entry name" value="ACT-like_dom_sf"/>
</dbReference>
<dbReference type="PANTHER" id="PTHR43687:SF6">
    <property type="entry name" value="L-ASPARTATE SEMIALDEHYDE SULFURTRANSFERASE IRON-SULFUR SUBUNIT"/>
    <property type="match status" value="1"/>
</dbReference>
<accession>A0A8T5UPS3</accession>
<evidence type="ECO:0000256" key="6">
    <source>
        <dbReference type="ARBA" id="ARBA00023004"/>
    </source>
</evidence>
<dbReference type="AlphaFoldDB" id="A0A8T5UPS3"/>
<dbReference type="InterPro" id="IPR050572">
    <property type="entry name" value="Fe-S_Ferredoxin"/>
</dbReference>
<keyword evidence="7" id="KW-0411">Iron-sulfur</keyword>
<proteinExistence type="predicted"/>
<keyword evidence="5" id="KW-0249">Electron transport</keyword>
<reference evidence="10" key="1">
    <citation type="journal article" date="2022" name="Microbiol. Resour. Announc.">
        <title>Draft Genome Sequence of a Methanogenic Archaeon from West Spitsbergen Permafrost.</title>
        <authorList>
            <person name="Trubitsyn V."/>
            <person name="Rivkina E."/>
            <person name="Shcherbakova V."/>
        </authorList>
    </citation>
    <scope>NUCLEOTIDE SEQUENCE [LARGE SCALE GENOMIC DNA]</scope>
    <source>
        <strain evidence="10">VT</strain>
    </source>
</reference>
<evidence type="ECO:0000259" key="8">
    <source>
        <dbReference type="PROSITE" id="PS51379"/>
    </source>
</evidence>
<feature type="domain" description="4Fe-4S ferredoxin-type" evidence="8">
    <location>
        <begin position="100"/>
        <end position="128"/>
    </location>
</feature>
<gene>
    <name evidence="9" type="ORF">K8N75_07020</name>
</gene>
<comment type="caution">
    <text evidence="9">The sequence shown here is derived from an EMBL/GenBank/DDBJ whole genome shotgun (WGS) entry which is preliminary data.</text>
</comment>
<dbReference type="Gene3D" id="3.30.70.260">
    <property type="match status" value="1"/>
</dbReference>
<organism evidence="9 10">
    <name type="scientific">Methanobacterium spitsbergense</name>
    <dbReference type="NCBI Taxonomy" id="2874285"/>
    <lineage>
        <taxon>Archaea</taxon>
        <taxon>Methanobacteriati</taxon>
        <taxon>Methanobacteriota</taxon>
        <taxon>Methanomada group</taxon>
        <taxon>Methanobacteria</taxon>
        <taxon>Methanobacteriales</taxon>
        <taxon>Methanobacteriaceae</taxon>
        <taxon>Methanobacterium</taxon>
    </lineage>
</organism>
<feature type="domain" description="4Fe-4S ferredoxin-type" evidence="8">
    <location>
        <begin position="70"/>
        <end position="99"/>
    </location>
</feature>
<evidence type="ECO:0000313" key="9">
    <source>
        <dbReference type="EMBL" id="MBZ2165788.1"/>
    </source>
</evidence>
<dbReference type="PANTHER" id="PTHR43687">
    <property type="entry name" value="ADENYLYLSULFATE REDUCTASE, BETA SUBUNIT"/>
    <property type="match status" value="1"/>
</dbReference>
<name>A0A8T5UPS3_9EURY</name>
<protein>
    <submittedName>
        <fullName evidence="9">4Fe-4S binding protein</fullName>
    </submittedName>
</protein>
<dbReference type="Pfam" id="PF09383">
    <property type="entry name" value="NIL"/>
    <property type="match status" value="1"/>
</dbReference>
<dbReference type="RefSeq" id="WP_223791373.1">
    <property type="nucleotide sequence ID" value="NZ_JAIOUQ010000007.1"/>
</dbReference>
<keyword evidence="6" id="KW-0408">Iron</keyword>
<evidence type="ECO:0000256" key="2">
    <source>
        <dbReference type="ARBA" id="ARBA00022485"/>
    </source>
</evidence>
<dbReference type="EMBL" id="JAIOUQ010000007">
    <property type="protein sequence ID" value="MBZ2165788.1"/>
    <property type="molecule type" value="Genomic_DNA"/>
</dbReference>
<sequence>MKAWLKFSPKMVNQAVITHMIKKFDVSFNILRADINPKGGQMLIEISGPDAKEGIEYIKKAGIDVSPVKRVVKKDEELCIDCGACISLCPVKAIEIEKDWTVDVKDKECIGCKLCTFSCPTKAIKVVE</sequence>
<evidence type="ECO:0000256" key="3">
    <source>
        <dbReference type="ARBA" id="ARBA00022723"/>
    </source>
</evidence>
<keyword evidence="2" id="KW-0004">4Fe-4S</keyword>
<dbReference type="InterPro" id="IPR018449">
    <property type="entry name" value="NIL_domain"/>
</dbReference>
<dbReference type="InterPro" id="IPR017896">
    <property type="entry name" value="4Fe4S_Fe-S-bd"/>
</dbReference>
<keyword evidence="3" id="KW-0479">Metal-binding</keyword>
<dbReference type="GO" id="GO:0016491">
    <property type="term" value="F:oxidoreductase activity"/>
    <property type="evidence" value="ECO:0007669"/>
    <property type="project" value="UniProtKB-ARBA"/>
</dbReference>
<dbReference type="GO" id="GO:0051539">
    <property type="term" value="F:4 iron, 4 sulfur cluster binding"/>
    <property type="evidence" value="ECO:0007669"/>
    <property type="project" value="UniProtKB-KW"/>
</dbReference>
<dbReference type="Pfam" id="PF14697">
    <property type="entry name" value="Fer4_21"/>
    <property type="match status" value="1"/>
</dbReference>
<evidence type="ECO:0000256" key="7">
    <source>
        <dbReference type="ARBA" id="ARBA00023014"/>
    </source>
</evidence>
<dbReference type="PROSITE" id="PS00198">
    <property type="entry name" value="4FE4S_FER_1"/>
    <property type="match status" value="2"/>
</dbReference>
<dbReference type="Gene3D" id="3.30.70.20">
    <property type="match status" value="2"/>
</dbReference>
<dbReference type="SUPFAM" id="SSF55021">
    <property type="entry name" value="ACT-like"/>
    <property type="match status" value="1"/>
</dbReference>
<evidence type="ECO:0000256" key="5">
    <source>
        <dbReference type="ARBA" id="ARBA00022982"/>
    </source>
</evidence>
<evidence type="ECO:0000256" key="1">
    <source>
        <dbReference type="ARBA" id="ARBA00022448"/>
    </source>
</evidence>
<dbReference type="SUPFAM" id="SSF54862">
    <property type="entry name" value="4Fe-4S ferredoxins"/>
    <property type="match status" value="1"/>
</dbReference>
<evidence type="ECO:0000313" key="10">
    <source>
        <dbReference type="Proteomes" id="UP000825933"/>
    </source>
</evidence>